<accession>A0A7I8DRP5</accession>
<dbReference type="GO" id="GO:0006465">
    <property type="term" value="P:signal peptide processing"/>
    <property type="evidence" value="ECO:0007669"/>
    <property type="project" value="TreeGrafter"/>
</dbReference>
<dbReference type="Pfam" id="PF06750">
    <property type="entry name" value="A24_N_bact"/>
    <property type="match status" value="1"/>
</dbReference>
<evidence type="ECO:0000313" key="11">
    <source>
        <dbReference type="Proteomes" id="UP000515703"/>
    </source>
</evidence>
<evidence type="ECO:0000313" key="10">
    <source>
        <dbReference type="EMBL" id="BCJ99984.1"/>
    </source>
</evidence>
<feature type="domain" description="Prepilin peptidase A24 N-terminal" evidence="9">
    <location>
        <begin position="11"/>
        <end position="92"/>
    </location>
</feature>
<evidence type="ECO:0000256" key="4">
    <source>
        <dbReference type="ARBA" id="ARBA00022692"/>
    </source>
</evidence>
<keyword evidence="4 7" id="KW-0812">Transmembrane</keyword>
<evidence type="ECO:0000256" key="7">
    <source>
        <dbReference type="SAM" id="Phobius"/>
    </source>
</evidence>
<dbReference type="KEGG" id="acht:bsdcttw_30250"/>
<dbReference type="GO" id="GO:0005886">
    <property type="term" value="C:plasma membrane"/>
    <property type="evidence" value="ECO:0007669"/>
    <property type="project" value="UniProtKB-SubCell"/>
</dbReference>
<feature type="transmembrane region" description="Helical" evidence="7">
    <location>
        <begin position="98"/>
        <end position="116"/>
    </location>
</feature>
<dbReference type="PANTHER" id="PTHR30487:SF0">
    <property type="entry name" value="PREPILIN LEADER PEPTIDASE_N-METHYLTRANSFERASE-RELATED"/>
    <property type="match status" value="1"/>
</dbReference>
<protein>
    <submittedName>
        <fullName evidence="10">Type 4 prepilin-like proteins leader peptide-processing enzyme</fullName>
    </submittedName>
</protein>
<dbReference type="InterPro" id="IPR010627">
    <property type="entry name" value="Prepilin_pept_A24_N"/>
</dbReference>
<evidence type="ECO:0000259" key="8">
    <source>
        <dbReference type="Pfam" id="PF01478"/>
    </source>
</evidence>
<dbReference type="GO" id="GO:0004190">
    <property type="term" value="F:aspartic-type endopeptidase activity"/>
    <property type="evidence" value="ECO:0007669"/>
    <property type="project" value="InterPro"/>
</dbReference>
<keyword evidence="5 7" id="KW-1133">Transmembrane helix</keyword>
<evidence type="ECO:0000259" key="9">
    <source>
        <dbReference type="Pfam" id="PF06750"/>
    </source>
</evidence>
<reference evidence="10 11" key="2">
    <citation type="submission" date="2020-08" db="EMBL/GenBank/DDBJ databases">
        <authorList>
            <person name="Ueki A."/>
            <person name="Tonouchi A."/>
        </authorList>
    </citation>
    <scope>NUCLEOTIDE SEQUENCE [LARGE SCALE GENOMIC DNA]</scope>
    <source>
        <strain evidence="10 11">CTTW</strain>
    </source>
</reference>
<keyword evidence="3" id="KW-1003">Cell membrane</keyword>
<comment type="similarity">
    <text evidence="2">Belongs to the peptidase A24 family.</text>
</comment>
<evidence type="ECO:0000256" key="6">
    <source>
        <dbReference type="ARBA" id="ARBA00023136"/>
    </source>
</evidence>
<keyword evidence="11" id="KW-1185">Reference proteome</keyword>
<gene>
    <name evidence="10" type="primary">pilD</name>
    <name evidence="10" type="ORF">bsdcttw_30250</name>
</gene>
<dbReference type="Proteomes" id="UP000515703">
    <property type="component" value="Chromosome"/>
</dbReference>
<evidence type="ECO:0000256" key="3">
    <source>
        <dbReference type="ARBA" id="ARBA00022475"/>
    </source>
</evidence>
<feature type="transmembrane region" description="Helical" evidence="7">
    <location>
        <begin position="225"/>
        <end position="245"/>
    </location>
</feature>
<evidence type="ECO:0000256" key="1">
    <source>
        <dbReference type="ARBA" id="ARBA00004651"/>
    </source>
</evidence>
<dbReference type="Gene3D" id="1.20.120.1220">
    <property type="match status" value="1"/>
</dbReference>
<evidence type="ECO:0000256" key="2">
    <source>
        <dbReference type="ARBA" id="ARBA00005801"/>
    </source>
</evidence>
<evidence type="ECO:0000256" key="5">
    <source>
        <dbReference type="ARBA" id="ARBA00022989"/>
    </source>
</evidence>
<reference evidence="10 11" key="1">
    <citation type="submission" date="2020-08" db="EMBL/GenBank/DDBJ databases">
        <title>Draft genome sequencing of an Anaerocolumna strain isolated from anoxic soil subjected to BSD treatment.</title>
        <authorList>
            <person name="Uek A."/>
            <person name="Tonouchi A."/>
        </authorList>
    </citation>
    <scope>NUCLEOTIDE SEQUENCE [LARGE SCALE GENOMIC DNA]</scope>
    <source>
        <strain evidence="10 11">CTTW</strain>
    </source>
</reference>
<organism evidence="10 11">
    <name type="scientific">Anaerocolumna chitinilytica</name>
    <dbReference type="NCBI Taxonomy" id="1727145"/>
    <lineage>
        <taxon>Bacteria</taxon>
        <taxon>Bacillati</taxon>
        <taxon>Bacillota</taxon>
        <taxon>Clostridia</taxon>
        <taxon>Lachnospirales</taxon>
        <taxon>Lachnospiraceae</taxon>
        <taxon>Anaerocolumna</taxon>
    </lineage>
</organism>
<comment type="subcellular location">
    <subcellularLocation>
        <location evidence="1">Cell membrane</location>
        <topology evidence="1">Multi-pass membrane protein</topology>
    </subcellularLocation>
</comment>
<dbReference type="PANTHER" id="PTHR30487">
    <property type="entry name" value="TYPE 4 PREPILIN-LIKE PROTEINS LEADER PEPTIDE-PROCESSING ENZYME"/>
    <property type="match status" value="1"/>
</dbReference>
<feature type="transmembrane region" description="Helical" evidence="7">
    <location>
        <begin position="123"/>
        <end position="141"/>
    </location>
</feature>
<feature type="domain" description="Prepilin type IV endopeptidase peptidase" evidence="8">
    <location>
        <begin position="104"/>
        <end position="206"/>
    </location>
</feature>
<feature type="transmembrane region" description="Helical" evidence="7">
    <location>
        <begin position="6"/>
        <end position="27"/>
    </location>
</feature>
<proteinExistence type="inferred from homology"/>
<sequence>MLLFLYIIIFLYGLLIGSFLNVCIYRIPRNENIVTTRSHCMHCKTQIKWYDLVPFFSFIILGGKCRKCKTRLSLQYPLVELFNALLYCSIFLVNGFNFVSIIYCLMTSALLVLSIIDFRTYEIPFGINVFIGILGLIRMGLDWTDWVNYVLGFCTVSLFLLLLYFLTKGRGIGGGDIKLMAAAGLVLGWKLILLAFIFGCLLGSVLHVIRMKVSKADRVLAFGPYLAMGIFVNMLYGEVFINWYLHICGVR</sequence>
<dbReference type="RefSeq" id="WP_185255701.1">
    <property type="nucleotide sequence ID" value="NZ_AP023368.1"/>
</dbReference>
<keyword evidence="6 7" id="KW-0472">Membrane</keyword>
<name>A0A7I8DRP5_9FIRM</name>
<dbReference type="InterPro" id="IPR000045">
    <property type="entry name" value="Prepilin_IV_endopep_pep"/>
</dbReference>
<feature type="transmembrane region" description="Helical" evidence="7">
    <location>
        <begin position="179"/>
        <end position="205"/>
    </location>
</feature>
<dbReference type="Pfam" id="PF01478">
    <property type="entry name" value="Peptidase_A24"/>
    <property type="match status" value="1"/>
</dbReference>
<dbReference type="InterPro" id="IPR050882">
    <property type="entry name" value="Prepilin_peptidase/N-MTase"/>
</dbReference>
<feature type="transmembrane region" description="Helical" evidence="7">
    <location>
        <begin position="147"/>
        <end position="167"/>
    </location>
</feature>
<dbReference type="EMBL" id="AP023368">
    <property type="protein sequence ID" value="BCJ99984.1"/>
    <property type="molecule type" value="Genomic_DNA"/>
</dbReference>
<dbReference type="AlphaFoldDB" id="A0A7I8DRP5"/>